<organism evidence="14 15">
    <name type="scientific">Aquilegia coerulea</name>
    <name type="common">Rocky mountain columbine</name>
    <dbReference type="NCBI Taxonomy" id="218851"/>
    <lineage>
        <taxon>Eukaryota</taxon>
        <taxon>Viridiplantae</taxon>
        <taxon>Streptophyta</taxon>
        <taxon>Embryophyta</taxon>
        <taxon>Tracheophyta</taxon>
        <taxon>Spermatophyta</taxon>
        <taxon>Magnoliopsida</taxon>
        <taxon>Ranunculales</taxon>
        <taxon>Ranunculaceae</taxon>
        <taxon>Thalictroideae</taxon>
        <taxon>Aquilegia</taxon>
    </lineage>
</organism>
<evidence type="ECO:0000256" key="8">
    <source>
        <dbReference type="PROSITE-ProRule" id="PRU01240"/>
    </source>
</evidence>
<feature type="signal peptide" evidence="9">
    <location>
        <begin position="1"/>
        <end position="26"/>
    </location>
</feature>
<dbReference type="FunFam" id="3.30.70.80:FF:000002">
    <property type="entry name" value="Subtilisin-like protease SBT5.3"/>
    <property type="match status" value="1"/>
</dbReference>
<dbReference type="PROSITE" id="PS51892">
    <property type="entry name" value="SUBTILASE"/>
    <property type="match status" value="1"/>
</dbReference>
<evidence type="ECO:0000256" key="1">
    <source>
        <dbReference type="ARBA" id="ARBA00011073"/>
    </source>
</evidence>
<feature type="active site" description="Charge relay system" evidence="7 8">
    <location>
        <position position="564"/>
    </location>
</feature>
<feature type="domain" description="PA" evidence="11">
    <location>
        <begin position="400"/>
        <end position="478"/>
    </location>
</feature>
<evidence type="ECO:0000256" key="3">
    <source>
        <dbReference type="ARBA" id="ARBA00022729"/>
    </source>
</evidence>
<evidence type="ECO:0000256" key="5">
    <source>
        <dbReference type="ARBA" id="ARBA00022825"/>
    </source>
</evidence>
<dbReference type="Pfam" id="PF17766">
    <property type="entry name" value="fn3_6"/>
    <property type="match status" value="1"/>
</dbReference>
<dbReference type="Gene3D" id="3.30.70.80">
    <property type="entry name" value="Peptidase S8 propeptide/proteinase inhibitor I9"/>
    <property type="match status" value="1"/>
</dbReference>
<dbReference type="InterPro" id="IPR036852">
    <property type="entry name" value="Peptidase_S8/S53_dom_sf"/>
</dbReference>
<evidence type="ECO:0000256" key="2">
    <source>
        <dbReference type="ARBA" id="ARBA00022670"/>
    </source>
</evidence>
<dbReference type="InterPro" id="IPR023828">
    <property type="entry name" value="Peptidase_S8_Ser-AS"/>
</dbReference>
<dbReference type="FunFam" id="3.40.50.200:FF:000006">
    <property type="entry name" value="Subtilisin-like protease SBT1.5"/>
    <property type="match status" value="1"/>
</dbReference>
<evidence type="ECO:0000256" key="6">
    <source>
        <dbReference type="ARBA" id="ARBA00023180"/>
    </source>
</evidence>
<dbReference type="Pfam" id="PF02225">
    <property type="entry name" value="PA"/>
    <property type="match status" value="1"/>
</dbReference>
<dbReference type="InterPro" id="IPR034197">
    <property type="entry name" value="Peptidases_S8_3"/>
</dbReference>
<dbReference type="PROSITE" id="PS00138">
    <property type="entry name" value="SUBTILASE_SER"/>
    <property type="match status" value="1"/>
</dbReference>
<feature type="domain" description="Subtilisin-like protease fibronectin type-III" evidence="13">
    <location>
        <begin position="676"/>
        <end position="770"/>
    </location>
</feature>
<keyword evidence="4 8" id="KW-0378">Hydrolase</keyword>
<dbReference type="InterPro" id="IPR003137">
    <property type="entry name" value="PA_domain"/>
</dbReference>
<dbReference type="Gene3D" id="2.60.40.2310">
    <property type="match status" value="1"/>
</dbReference>
<keyword evidence="15" id="KW-1185">Reference proteome</keyword>
<dbReference type="Gene3D" id="3.50.30.30">
    <property type="match status" value="1"/>
</dbReference>
<protein>
    <recommendedName>
        <fullName evidence="16">Subtilisin-like protease</fullName>
    </recommendedName>
</protein>
<dbReference type="PRINTS" id="PR00723">
    <property type="entry name" value="SUBTILISIN"/>
</dbReference>
<feature type="domain" description="Peptidase S8/S53" evidence="10">
    <location>
        <begin position="143"/>
        <end position="623"/>
    </location>
</feature>
<dbReference type="InterPro" id="IPR015500">
    <property type="entry name" value="Peptidase_S8_subtilisin-rel"/>
</dbReference>
<comment type="similarity">
    <text evidence="1 8">Belongs to the peptidase S8 family.</text>
</comment>
<dbReference type="GO" id="GO:0006508">
    <property type="term" value="P:proteolysis"/>
    <property type="evidence" value="ECO:0007669"/>
    <property type="project" value="UniProtKB-KW"/>
</dbReference>
<proteinExistence type="inferred from homology"/>
<evidence type="ECO:0000313" key="14">
    <source>
        <dbReference type="EMBL" id="PIA43768.1"/>
    </source>
</evidence>
<evidence type="ECO:0000313" key="15">
    <source>
        <dbReference type="Proteomes" id="UP000230069"/>
    </source>
</evidence>
<accession>A0A2G5DJR6</accession>
<dbReference type="FunFam" id="2.60.40.2310:FF:000001">
    <property type="entry name" value="Subtilisin-like protease SBT1.5"/>
    <property type="match status" value="1"/>
</dbReference>
<dbReference type="Pfam" id="PF05922">
    <property type="entry name" value="Inhibitor_I9"/>
    <property type="match status" value="1"/>
</dbReference>
<dbReference type="SUPFAM" id="SSF52025">
    <property type="entry name" value="PA domain"/>
    <property type="match status" value="1"/>
</dbReference>
<dbReference type="InterPro" id="IPR037045">
    <property type="entry name" value="S8pro/Inhibitor_I9_sf"/>
</dbReference>
<evidence type="ECO:0000259" key="11">
    <source>
        <dbReference type="Pfam" id="PF02225"/>
    </source>
</evidence>
<dbReference type="FunFam" id="3.50.30.30:FF:000005">
    <property type="entry name" value="subtilisin-like protease SBT1.5"/>
    <property type="match status" value="1"/>
</dbReference>
<feature type="chain" id="PRO_5013875478" description="Subtilisin-like protease" evidence="9">
    <location>
        <begin position="27"/>
        <end position="775"/>
    </location>
</feature>
<name>A0A2G5DJR6_AQUCA</name>
<dbReference type="OrthoDB" id="206201at2759"/>
<dbReference type="GO" id="GO:0004252">
    <property type="term" value="F:serine-type endopeptidase activity"/>
    <property type="evidence" value="ECO:0007669"/>
    <property type="project" value="UniProtKB-UniRule"/>
</dbReference>
<sequence>MKLLSWLQLFLLSGLLFSLLHTPAFAVKRSYVVYLGAHSHGLDVSEIELARVTDSHFDFLGSHVGSVEKAKDAIFYSYNKHINGFAAMLENEEAEAISNDPRVVSIFLNKGRKLHTTRSWDFLGLEKNGEIVPSSLWNKARLGEDTIIANLDTGVWPEAQSFSDEGYGPIPSKWKGTCQNDTKIGVPCNRKLIGASYFNKGYLAGAQEANVTINSTLNSARDEDGHGTHTLSTAGGNFVPRASVFGFGEGTAKGGSPRARVVSYKVCWTPINGSECFDADIMAALDQAIHDGVDVLSMSLGGTPSDYFGDAMSIGSFHAVQKGIVVVCSAGNDGPKAGTVSNVSPWMFTVGASTIDREFPSDVVLGNNKTFKGQSLSKKVLPDNVQYPLISSVEARAANASTKDAQLCKAGSLDPKKVKGKILVCTRGDNARVDKGLQAELAGAVAMVLSNDVSTGNEIIADAHVLPASHITYTDGLAVFEYINSTKSPVAYVTPTQTQINTKPAPFMASFSSQGPNAITPEILKPDITAPGVSILAAYTQAQGPTNLASDKRRVLFNSISGTSMSCPHMSGVIGLLKTLHPDWSPAAIKSAVMTSAITRDNTRKALLNASFEEATPFSYGAGHVWPNRAADPGLVYDLNTDDYINFFCAIGYNETQIAVFSPQAHKCSDSFSLLNLNYPSITVPNLTGSVTVTRTVKSVGGPGTYHVTVHEPNGISVSVEPKTLKFKKIGEEKTFKVTLTADSPAASDYTFGKLTWFDGKHHVRSPLVVKTSSS</sequence>
<dbReference type="InterPro" id="IPR046450">
    <property type="entry name" value="PA_dom_sf"/>
</dbReference>
<dbReference type="Gene3D" id="3.40.50.200">
    <property type="entry name" value="Peptidase S8/S53 domain"/>
    <property type="match status" value="1"/>
</dbReference>
<feature type="domain" description="Inhibitor I9" evidence="12">
    <location>
        <begin position="30"/>
        <end position="115"/>
    </location>
</feature>
<reference evidence="14 15" key="1">
    <citation type="submission" date="2017-09" db="EMBL/GenBank/DDBJ databases">
        <title>WGS assembly of Aquilegia coerulea Goldsmith.</title>
        <authorList>
            <person name="Hodges S."/>
            <person name="Kramer E."/>
            <person name="Nordborg M."/>
            <person name="Tomkins J."/>
            <person name="Borevitz J."/>
            <person name="Derieg N."/>
            <person name="Yan J."/>
            <person name="Mihaltcheva S."/>
            <person name="Hayes R.D."/>
            <person name="Rokhsar D."/>
        </authorList>
    </citation>
    <scope>NUCLEOTIDE SEQUENCE [LARGE SCALE GENOMIC DNA]</scope>
    <source>
        <strain evidence="15">cv. Goldsmith</strain>
    </source>
</reference>
<evidence type="ECO:0000259" key="13">
    <source>
        <dbReference type="Pfam" id="PF17766"/>
    </source>
</evidence>
<keyword evidence="3 9" id="KW-0732">Signal</keyword>
<evidence type="ECO:0000256" key="9">
    <source>
        <dbReference type="SAM" id="SignalP"/>
    </source>
</evidence>
<dbReference type="PANTHER" id="PTHR10795">
    <property type="entry name" value="PROPROTEIN CONVERTASE SUBTILISIN/KEXIN"/>
    <property type="match status" value="1"/>
</dbReference>
<dbReference type="EMBL" id="KZ305035">
    <property type="protein sequence ID" value="PIA43768.1"/>
    <property type="molecule type" value="Genomic_DNA"/>
</dbReference>
<evidence type="ECO:0008006" key="16">
    <source>
        <dbReference type="Google" id="ProtNLM"/>
    </source>
</evidence>
<dbReference type="Proteomes" id="UP000230069">
    <property type="component" value="Unassembled WGS sequence"/>
</dbReference>
<gene>
    <name evidence="14" type="ORF">AQUCO_01800075v1</name>
</gene>
<evidence type="ECO:0000259" key="10">
    <source>
        <dbReference type="Pfam" id="PF00082"/>
    </source>
</evidence>
<evidence type="ECO:0000256" key="7">
    <source>
        <dbReference type="PIRSR" id="PIRSR615500-1"/>
    </source>
</evidence>
<evidence type="ECO:0000256" key="4">
    <source>
        <dbReference type="ARBA" id="ARBA00022801"/>
    </source>
</evidence>
<dbReference type="InterPro" id="IPR041469">
    <property type="entry name" value="Subtilisin-like_FN3"/>
</dbReference>
<keyword evidence="2 8" id="KW-0645">Protease</keyword>
<evidence type="ECO:0000259" key="12">
    <source>
        <dbReference type="Pfam" id="PF05922"/>
    </source>
</evidence>
<dbReference type="InterPro" id="IPR010259">
    <property type="entry name" value="S8pro/Inhibitor_I9"/>
</dbReference>
<keyword evidence="5 8" id="KW-0720">Serine protease</keyword>
<dbReference type="FunCoup" id="A0A2G5DJR6">
    <property type="interactions" value="6"/>
</dbReference>
<dbReference type="CDD" id="cd02120">
    <property type="entry name" value="PA_subtilisin_like"/>
    <property type="match status" value="1"/>
</dbReference>
<feature type="active site" description="Charge relay system" evidence="7 8">
    <location>
        <position position="226"/>
    </location>
</feature>
<keyword evidence="6" id="KW-0325">Glycoprotein</keyword>
<dbReference type="AlphaFoldDB" id="A0A2G5DJR6"/>
<dbReference type="InterPro" id="IPR045051">
    <property type="entry name" value="SBT"/>
</dbReference>
<dbReference type="Pfam" id="PF00082">
    <property type="entry name" value="Peptidase_S8"/>
    <property type="match status" value="1"/>
</dbReference>
<dbReference type="InParanoid" id="A0A2G5DJR6"/>
<dbReference type="InterPro" id="IPR000209">
    <property type="entry name" value="Peptidase_S8/S53_dom"/>
</dbReference>
<dbReference type="SUPFAM" id="SSF52743">
    <property type="entry name" value="Subtilisin-like"/>
    <property type="match status" value="1"/>
</dbReference>
<dbReference type="CDD" id="cd04852">
    <property type="entry name" value="Peptidases_S8_3"/>
    <property type="match status" value="1"/>
</dbReference>
<feature type="active site" description="Charge relay system" evidence="7 8">
    <location>
        <position position="152"/>
    </location>
</feature>